<feature type="non-terminal residue" evidence="1">
    <location>
        <position position="1"/>
    </location>
</feature>
<evidence type="ECO:0000313" key="2">
    <source>
        <dbReference type="Proteomes" id="UP001434883"/>
    </source>
</evidence>
<dbReference type="InterPro" id="IPR038991">
    <property type="entry name" value="CAAP1"/>
</dbReference>
<name>A0ABV0QQ12_9TELE</name>
<dbReference type="PANTHER" id="PTHR14740:SF3">
    <property type="entry name" value="CASPASE ACTIVITY AND APOPTOSIS INHIBITOR 1"/>
    <property type="match status" value="1"/>
</dbReference>
<proteinExistence type="predicted"/>
<organism evidence="1 2">
    <name type="scientific">Xenoophorus captivus</name>
    <dbReference type="NCBI Taxonomy" id="1517983"/>
    <lineage>
        <taxon>Eukaryota</taxon>
        <taxon>Metazoa</taxon>
        <taxon>Chordata</taxon>
        <taxon>Craniata</taxon>
        <taxon>Vertebrata</taxon>
        <taxon>Euteleostomi</taxon>
        <taxon>Actinopterygii</taxon>
        <taxon>Neopterygii</taxon>
        <taxon>Teleostei</taxon>
        <taxon>Neoteleostei</taxon>
        <taxon>Acanthomorphata</taxon>
        <taxon>Ovalentaria</taxon>
        <taxon>Atherinomorphae</taxon>
        <taxon>Cyprinodontiformes</taxon>
        <taxon>Goodeidae</taxon>
        <taxon>Xenoophorus</taxon>
    </lineage>
</organism>
<protein>
    <submittedName>
        <fullName evidence="1">Caspase activity and apoptosis inhibitor 1</fullName>
    </submittedName>
</protein>
<accession>A0ABV0QQ12</accession>
<evidence type="ECO:0000313" key="1">
    <source>
        <dbReference type="EMBL" id="MEQ2197906.1"/>
    </source>
</evidence>
<sequence length="74" mass="8315">NAKDELADPELDRVGSDIEEGGLDLSVPFQPIKAYISNKREMLEQCFCVLGEKKVRKMLPDELKVVCVYGKAMI</sequence>
<gene>
    <name evidence="1" type="primary">CAAP1</name>
    <name evidence="1" type="ORF">XENOCAPTIV_004960</name>
</gene>
<reference evidence="1 2" key="1">
    <citation type="submission" date="2021-06" db="EMBL/GenBank/DDBJ databases">
        <authorList>
            <person name="Palmer J.M."/>
        </authorList>
    </citation>
    <scope>NUCLEOTIDE SEQUENCE [LARGE SCALE GENOMIC DNA]</scope>
    <source>
        <strain evidence="1 2">XC_2019</strain>
        <tissue evidence="1">Muscle</tissue>
    </source>
</reference>
<dbReference type="EMBL" id="JAHRIN010018338">
    <property type="protein sequence ID" value="MEQ2197906.1"/>
    <property type="molecule type" value="Genomic_DNA"/>
</dbReference>
<dbReference type="Pfam" id="PF15335">
    <property type="entry name" value="CAAP1"/>
    <property type="match status" value="1"/>
</dbReference>
<dbReference type="PANTHER" id="PTHR14740">
    <property type="entry name" value="CASPASE ACTIVITY AND APOPTOSIS INHIBITOR 1"/>
    <property type="match status" value="1"/>
</dbReference>
<dbReference type="Proteomes" id="UP001434883">
    <property type="component" value="Unassembled WGS sequence"/>
</dbReference>
<keyword evidence="2" id="KW-1185">Reference proteome</keyword>
<comment type="caution">
    <text evidence="1">The sequence shown here is derived from an EMBL/GenBank/DDBJ whole genome shotgun (WGS) entry which is preliminary data.</text>
</comment>